<feature type="compositionally biased region" description="Basic and acidic residues" evidence="12">
    <location>
        <begin position="257"/>
        <end position="266"/>
    </location>
</feature>
<dbReference type="PROSITE" id="PS00674">
    <property type="entry name" value="AAA"/>
    <property type="match status" value="1"/>
</dbReference>
<dbReference type="GO" id="GO:0005829">
    <property type="term" value="C:cytosol"/>
    <property type="evidence" value="ECO:0007669"/>
    <property type="project" value="TreeGrafter"/>
</dbReference>
<evidence type="ECO:0000256" key="7">
    <source>
        <dbReference type="ARBA" id="ARBA00023136"/>
    </source>
</evidence>
<feature type="region of interest" description="Disordered" evidence="12">
    <location>
        <begin position="112"/>
        <end position="131"/>
    </location>
</feature>
<feature type="domain" description="AAA+ ATPase" evidence="13">
    <location>
        <begin position="722"/>
        <end position="867"/>
    </location>
</feature>
<comment type="subcellular location">
    <subcellularLocation>
        <location evidence="1">Membrane</location>
    </subcellularLocation>
</comment>
<feature type="compositionally biased region" description="Acidic residues" evidence="12">
    <location>
        <begin position="267"/>
        <end position="298"/>
    </location>
</feature>
<name>A0A316ZLM9_9BASI</name>
<dbReference type="GO" id="GO:0005524">
    <property type="term" value="F:ATP binding"/>
    <property type="evidence" value="ECO:0007669"/>
    <property type="project" value="UniProtKB-KW"/>
</dbReference>
<dbReference type="PANTHER" id="PTHR23077:SF9">
    <property type="entry name" value="PEROXISOMAL ATPASE PEX6"/>
    <property type="match status" value="1"/>
</dbReference>
<dbReference type="OrthoDB" id="5553750at2759"/>
<dbReference type="InterPro" id="IPR003959">
    <property type="entry name" value="ATPase_AAA_core"/>
</dbReference>
<keyword evidence="11" id="KW-0175">Coiled coil</keyword>
<dbReference type="PANTHER" id="PTHR23077">
    <property type="entry name" value="AAA-FAMILY ATPASE"/>
    <property type="match status" value="1"/>
</dbReference>
<evidence type="ECO:0000313" key="15">
    <source>
        <dbReference type="Proteomes" id="UP000245946"/>
    </source>
</evidence>
<dbReference type="InterPro" id="IPR003593">
    <property type="entry name" value="AAA+_ATPase"/>
</dbReference>
<dbReference type="Gene3D" id="1.10.8.60">
    <property type="match status" value="2"/>
</dbReference>
<evidence type="ECO:0000256" key="8">
    <source>
        <dbReference type="ARBA" id="ARBA00034811"/>
    </source>
</evidence>
<dbReference type="FunFam" id="1.10.8.60:FF:000039">
    <property type="entry name" value="peroxisome biogenesis factor 6"/>
    <property type="match status" value="1"/>
</dbReference>
<evidence type="ECO:0000256" key="5">
    <source>
        <dbReference type="ARBA" id="ARBA00022801"/>
    </source>
</evidence>
<keyword evidence="5" id="KW-0378">Hydrolase</keyword>
<sequence length="1395" mass="151283">MSIDGAARPAQPSSARRCVRVRPLRRALQQQQEAYASPALFAELCAPSSSFSRAPHASSNGAANGAQQESRRAAEAEAEAEARSVAVALSLPRSRRAPLVVLLRELPAPQQQELEACSSDEEEEDSSGEQEHHLYLASSLLRLHFGRTRCISHLELRRHEALLLSRVVLRALDARAFAYASAHAAALGAALHARLLRQGEVLRVRVRRDDDGEGAHKYEYETLMSEPVLQGVVQVRQEETDTQVLVTLDEEAAAKRERLETRHVEEEEREDAEEQKEELELDEESEEEQEEEEEGDVTIDERFLAHSVLEDFELPPPSSGEGQVPMDEKTDQLGAGAAASSSIASRSFLCGTLLHISRTLERSAVLASISAWRERRRGVYDEHSPASSSSSSSEEEDVDEDLCLLLDERALAAVGAFEGQWAMADLVGVQGQTRLVRLFTEIDAPPRMQGAPTRRATAQVPPMLWQNLHLDTTFDATSSNAMLSLRPLRRSSLASSSSSSSKTSGATPSCPLPLPFADALTIARVASPRAINRAYQPLFLEALRCHFEARRRVVKQGDVIAVAIEEGRLRWTRKVDQEEEEKEEEEKDEERLVEYDLPSSNSAALATGIVYFRIVALTPELFEPAEALQSTSAQADAALLLQEAARRGEFGCVVETSLSKMVQSGVEHCKVADAMQWLQIAHDLPRRPSSSSSVLTAPRSNYAELLSLLHATLLPRAAQYDLHLSLLLKGARGSGKRTMAHWVASACGVHVFEISCFELLGDSDARTEGALRARFEQAASCGPAILLLRHVEALARKSQAMESGQEPPLVAALKDCIAQLRKATKAQKGDRAAPRPVAVIATTSEAEKCPTGVLGCFKHEITLEAPNEAERLEMLTIALRGAHLSPDVSLKHLATQTAALVAADLVDLVTRARLASAERLRAARTLSGASPSDADLQAAGLPLTGSDFDVALQKARASYSESIGAPKIPNVTWDDVGGLAAVKDDILDTIQLPLEHPELFSDGLKKRSGILLYGPPGTGKTLLAKAVATSCSLNFFSVKGPELLNMYIGESEANVRRVFQRARDAKPCVIFFDELDSVAPKRGNQGDSGGVMDRIVSQLLAELDGMAGSAEGSDVFVIGATNRPDLLDPALLRPGRFDRMLYLSVAETHAAQLNILQALTRKFKLDADVGDLQVIAEQCPFNLTGADFYALASDAMLKAMTRKASQVDRRIEELNARPPPYAHPHPLTPQFYLAELAAPAELEVLVSRADFEGALQELVPSVSEQEMAHYRDVQAKFSKPPAEREEQQASASSEARQRHDGKAPSKGEERQRAQEMLRQLGYDITSHAATAPPISNGSSNPHASRTNGTGPAAAAPAQDPTAAQPHGSAAEKQRASSPAQEDAKGKGKGKARALD</sequence>
<dbReference type="InterPro" id="IPR050168">
    <property type="entry name" value="AAA_ATPase_domain"/>
</dbReference>
<feature type="compositionally biased region" description="Low complexity" evidence="12">
    <location>
        <begin position="1348"/>
        <end position="1365"/>
    </location>
</feature>
<feature type="coiled-coil region" evidence="11">
    <location>
        <begin position="568"/>
        <end position="595"/>
    </location>
</feature>
<evidence type="ECO:0000259" key="13">
    <source>
        <dbReference type="SMART" id="SM00382"/>
    </source>
</evidence>
<protein>
    <recommendedName>
        <fullName evidence="8">Peroxisomal ATPase PEX6</fullName>
    </recommendedName>
    <alternativeName>
        <fullName evidence="9">Peroxin-6</fullName>
    </alternativeName>
</protein>
<evidence type="ECO:0000256" key="1">
    <source>
        <dbReference type="ARBA" id="ARBA00004370"/>
    </source>
</evidence>
<dbReference type="CDD" id="cd19527">
    <property type="entry name" value="RecA-like_PEX6_r2"/>
    <property type="match status" value="1"/>
</dbReference>
<evidence type="ECO:0000256" key="3">
    <source>
        <dbReference type="ARBA" id="ARBA00022593"/>
    </source>
</evidence>
<dbReference type="EMBL" id="KZ819283">
    <property type="protein sequence ID" value="PWO01306.1"/>
    <property type="molecule type" value="Genomic_DNA"/>
</dbReference>
<dbReference type="InterPro" id="IPR003960">
    <property type="entry name" value="ATPase_AAA_CS"/>
</dbReference>
<feature type="compositionally biased region" description="Basic residues" evidence="12">
    <location>
        <begin position="1386"/>
        <end position="1395"/>
    </location>
</feature>
<dbReference type="Pfam" id="PF00004">
    <property type="entry name" value="AAA"/>
    <property type="match status" value="2"/>
</dbReference>
<feature type="compositionally biased region" description="Low complexity" evidence="12">
    <location>
        <begin position="50"/>
        <end position="59"/>
    </location>
</feature>
<gene>
    <name evidence="14" type="ORF">FA09DRAFT_327256</name>
</gene>
<feature type="region of interest" description="Disordered" evidence="12">
    <location>
        <begin position="1328"/>
        <end position="1395"/>
    </location>
</feature>
<feature type="domain" description="AAA+ ATPase" evidence="13">
    <location>
        <begin position="1006"/>
        <end position="1147"/>
    </location>
</feature>
<feature type="compositionally biased region" description="Polar residues" evidence="12">
    <location>
        <begin position="1333"/>
        <end position="1347"/>
    </location>
</feature>
<dbReference type="InterPro" id="IPR056995">
    <property type="entry name" value="PEX6_4th_dom"/>
</dbReference>
<dbReference type="Pfam" id="PF23315">
    <property type="entry name" value="PEX6_4th"/>
    <property type="match status" value="1"/>
</dbReference>
<dbReference type="InterPro" id="IPR027417">
    <property type="entry name" value="P-loop_NTPase"/>
</dbReference>
<evidence type="ECO:0000256" key="4">
    <source>
        <dbReference type="ARBA" id="ARBA00022741"/>
    </source>
</evidence>
<keyword evidence="7" id="KW-0472">Membrane</keyword>
<reference evidence="14 15" key="1">
    <citation type="journal article" date="2018" name="Mol. Biol. Evol.">
        <title>Broad Genomic Sampling Reveals a Smut Pathogenic Ancestry of the Fungal Clade Ustilaginomycotina.</title>
        <authorList>
            <person name="Kijpornyongpan T."/>
            <person name="Mondo S.J."/>
            <person name="Barry K."/>
            <person name="Sandor L."/>
            <person name="Lee J."/>
            <person name="Lipzen A."/>
            <person name="Pangilinan J."/>
            <person name="LaButti K."/>
            <person name="Hainaut M."/>
            <person name="Henrissat B."/>
            <person name="Grigoriev I.V."/>
            <person name="Spatafora J.W."/>
            <person name="Aime M.C."/>
        </authorList>
    </citation>
    <scope>NUCLEOTIDE SEQUENCE [LARGE SCALE GENOMIC DNA]</scope>
    <source>
        <strain evidence="14 15">MCA 4186</strain>
    </source>
</reference>
<evidence type="ECO:0000256" key="9">
    <source>
        <dbReference type="ARBA" id="ARBA00034920"/>
    </source>
</evidence>
<keyword evidence="15" id="KW-1185">Reference proteome</keyword>
<dbReference type="GO" id="GO:0016887">
    <property type="term" value="F:ATP hydrolysis activity"/>
    <property type="evidence" value="ECO:0007669"/>
    <property type="project" value="InterPro"/>
</dbReference>
<comment type="similarity">
    <text evidence="2">Belongs to the AAA ATPase family.</text>
</comment>
<dbReference type="FunFam" id="3.40.50.300:FF:000109">
    <property type="entry name" value="Peroxisomal biogenesis factor 6"/>
    <property type="match status" value="1"/>
</dbReference>
<evidence type="ECO:0000256" key="11">
    <source>
        <dbReference type="SAM" id="Coils"/>
    </source>
</evidence>
<accession>A0A316ZLM9</accession>
<feature type="region of interest" description="Disordered" evidence="12">
    <location>
        <begin position="1276"/>
        <end position="1313"/>
    </location>
</feature>
<dbReference type="RefSeq" id="XP_025601584.1">
    <property type="nucleotide sequence ID" value="XM_025741339.1"/>
</dbReference>
<evidence type="ECO:0000313" key="14">
    <source>
        <dbReference type="EMBL" id="PWO01306.1"/>
    </source>
</evidence>
<organism evidence="14 15">
    <name type="scientific">Tilletiopsis washingtonensis</name>
    <dbReference type="NCBI Taxonomy" id="58919"/>
    <lineage>
        <taxon>Eukaryota</taxon>
        <taxon>Fungi</taxon>
        <taxon>Dikarya</taxon>
        <taxon>Basidiomycota</taxon>
        <taxon>Ustilaginomycotina</taxon>
        <taxon>Exobasidiomycetes</taxon>
        <taxon>Entylomatales</taxon>
        <taxon>Entylomatales incertae sedis</taxon>
        <taxon>Tilletiopsis</taxon>
    </lineage>
</organism>
<evidence type="ECO:0000256" key="2">
    <source>
        <dbReference type="ARBA" id="ARBA00006914"/>
    </source>
</evidence>
<feature type="region of interest" description="Disordered" evidence="12">
    <location>
        <begin position="50"/>
        <end position="77"/>
    </location>
</feature>
<evidence type="ECO:0000256" key="6">
    <source>
        <dbReference type="ARBA" id="ARBA00022840"/>
    </source>
</evidence>
<dbReference type="Proteomes" id="UP000245946">
    <property type="component" value="Unassembled WGS sequence"/>
</dbReference>
<dbReference type="STRING" id="58919.A0A316ZLM9"/>
<feature type="region of interest" description="Disordered" evidence="12">
    <location>
        <begin position="257"/>
        <end position="299"/>
    </location>
</feature>
<dbReference type="Gene3D" id="3.40.50.300">
    <property type="entry name" value="P-loop containing nucleotide triphosphate hydrolases"/>
    <property type="match status" value="2"/>
</dbReference>
<dbReference type="InterPro" id="IPR047533">
    <property type="entry name" value="RecA-like_PEX6_r2"/>
</dbReference>
<dbReference type="SUPFAM" id="SSF52540">
    <property type="entry name" value="P-loop containing nucleoside triphosphate hydrolases"/>
    <property type="match status" value="2"/>
</dbReference>
<dbReference type="GO" id="GO:0005778">
    <property type="term" value="C:peroxisomal membrane"/>
    <property type="evidence" value="ECO:0007669"/>
    <property type="project" value="TreeGrafter"/>
</dbReference>
<proteinExistence type="inferred from homology"/>
<comment type="catalytic activity">
    <reaction evidence="10">
        <text>ATP + H2O = ADP + phosphate + H(+)</text>
        <dbReference type="Rhea" id="RHEA:13065"/>
        <dbReference type="ChEBI" id="CHEBI:15377"/>
        <dbReference type="ChEBI" id="CHEBI:15378"/>
        <dbReference type="ChEBI" id="CHEBI:30616"/>
        <dbReference type="ChEBI" id="CHEBI:43474"/>
        <dbReference type="ChEBI" id="CHEBI:456216"/>
    </reaction>
    <physiologicalReaction direction="left-to-right" evidence="10">
        <dbReference type="Rhea" id="RHEA:13066"/>
    </physiologicalReaction>
</comment>
<keyword evidence="4" id="KW-0547">Nucleotide-binding</keyword>
<feature type="compositionally biased region" description="Basic and acidic residues" evidence="12">
    <location>
        <begin position="1295"/>
        <end position="1313"/>
    </location>
</feature>
<evidence type="ECO:0000256" key="12">
    <source>
        <dbReference type="SAM" id="MobiDB-lite"/>
    </source>
</evidence>
<keyword evidence="3" id="KW-0962">Peroxisome biogenesis</keyword>
<dbReference type="GeneID" id="37268883"/>
<dbReference type="SMART" id="SM00382">
    <property type="entry name" value="AAA"/>
    <property type="match status" value="2"/>
</dbReference>
<feature type="compositionally biased region" description="Acidic residues" evidence="12">
    <location>
        <begin position="118"/>
        <end position="128"/>
    </location>
</feature>
<keyword evidence="6" id="KW-0067">ATP-binding</keyword>
<evidence type="ECO:0000256" key="10">
    <source>
        <dbReference type="ARBA" id="ARBA00048778"/>
    </source>
</evidence>
<feature type="region of interest" description="Disordered" evidence="12">
    <location>
        <begin position="312"/>
        <end position="337"/>
    </location>
</feature>
<dbReference type="GO" id="GO:0016558">
    <property type="term" value="P:protein import into peroxisome matrix"/>
    <property type="evidence" value="ECO:0007669"/>
    <property type="project" value="TreeGrafter"/>
</dbReference>